<reference evidence="1 2" key="1">
    <citation type="submission" date="2018-01" db="EMBL/GenBank/DDBJ databases">
        <authorList>
            <person name="Gaut B.S."/>
            <person name="Morton B.R."/>
            <person name="Clegg M.T."/>
            <person name="Duvall M.R."/>
        </authorList>
    </citation>
    <scope>NUCLEOTIDE SEQUENCE [LARGE SCALE GENOMIC DNA]</scope>
    <source>
        <strain evidence="1">Cupriavidus taiwanensis LMG 19425</strain>
    </source>
</reference>
<dbReference type="AlphaFoldDB" id="A0A375IEB1"/>
<organism evidence="1 2">
    <name type="scientific">Cupriavidus taiwanensis</name>
    <dbReference type="NCBI Taxonomy" id="164546"/>
    <lineage>
        <taxon>Bacteria</taxon>
        <taxon>Pseudomonadati</taxon>
        <taxon>Pseudomonadota</taxon>
        <taxon>Betaproteobacteria</taxon>
        <taxon>Burkholderiales</taxon>
        <taxon>Burkholderiaceae</taxon>
        <taxon>Cupriavidus</taxon>
    </lineage>
</organism>
<dbReference type="Proteomes" id="UP000255505">
    <property type="component" value="Chromosome I"/>
</dbReference>
<proteinExistence type="predicted"/>
<accession>A0A375IEB1</accession>
<dbReference type="EMBL" id="LT991976">
    <property type="protein sequence ID" value="SPK72291.1"/>
    <property type="molecule type" value="Genomic_DNA"/>
</dbReference>
<protein>
    <submittedName>
        <fullName evidence="1">Uncharacterized protein</fullName>
    </submittedName>
</protein>
<name>A0A375IEB1_9BURK</name>
<evidence type="ECO:0000313" key="2">
    <source>
        <dbReference type="Proteomes" id="UP000255505"/>
    </source>
</evidence>
<evidence type="ECO:0000313" key="1">
    <source>
        <dbReference type="EMBL" id="SPK72291.1"/>
    </source>
</evidence>
<gene>
    <name evidence="1" type="ORF">CT19425_60412</name>
</gene>
<sequence>MPYSKSSFDHLNTFWLIQSQPGITLNYMCVSSTHRDTFTTSHIVKEQPILRSLGNAKCKRSSLKRLHLANQPKVPGSGGG</sequence>